<protein>
    <submittedName>
        <fullName evidence="1">Uncharacterized protein</fullName>
    </submittedName>
</protein>
<comment type="caution">
    <text evidence="1">The sequence shown here is derived from an EMBL/GenBank/DDBJ whole genome shotgun (WGS) entry which is preliminary data.</text>
</comment>
<name>A0AAE3QT59_9BACT</name>
<accession>A0AAE3QT59</accession>
<dbReference type="EMBL" id="JASJOS010000017">
    <property type="protein sequence ID" value="MDJ1484977.1"/>
    <property type="molecule type" value="Genomic_DNA"/>
</dbReference>
<proteinExistence type="predicted"/>
<evidence type="ECO:0000313" key="1">
    <source>
        <dbReference type="EMBL" id="MDJ1484977.1"/>
    </source>
</evidence>
<dbReference type="Proteomes" id="UP001241110">
    <property type="component" value="Unassembled WGS sequence"/>
</dbReference>
<organism evidence="1 2">
    <name type="scientific">Xanthocytophaga flava</name>
    <dbReference type="NCBI Taxonomy" id="3048013"/>
    <lineage>
        <taxon>Bacteria</taxon>
        <taxon>Pseudomonadati</taxon>
        <taxon>Bacteroidota</taxon>
        <taxon>Cytophagia</taxon>
        <taxon>Cytophagales</taxon>
        <taxon>Rhodocytophagaceae</taxon>
        <taxon>Xanthocytophaga</taxon>
    </lineage>
</organism>
<dbReference type="AlphaFoldDB" id="A0AAE3QT59"/>
<evidence type="ECO:0000313" key="2">
    <source>
        <dbReference type="Proteomes" id="UP001241110"/>
    </source>
</evidence>
<reference evidence="1" key="1">
    <citation type="submission" date="2023-05" db="EMBL/GenBank/DDBJ databases">
        <authorList>
            <person name="Zhang X."/>
        </authorList>
    </citation>
    <scope>NUCLEOTIDE SEQUENCE</scope>
    <source>
        <strain evidence="1">YF14B1</strain>
    </source>
</reference>
<sequence length="64" mass="7552">MTILPVAFGFDWNYGQIEEISEYQSLFRNIRTLFTLQHDRNSVHSCLRLEYQSKRGMTGIRIVA</sequence>
<gene>
    <name evidence="1" type="ORF">QNI16_31040</name>
</gene>
<dbReference type="RefSeq" id="WP_313986899.1">
    <property type="nucleotide sequence ID" value="NZ_JASJOS010000017.1"/>
</dbReference>